<evidence type="ECO:0000256" key="1">
    <source>
        <dbReference type="SAM" id="MobiDB-lite"/>
    </source>
</evidence>
<feature type="region of interest" description="Disordered" evidence="1">
    <location>
        <begin position="1"/>
        <end position="29"/>
    </location>
</feature>
<proteinExistence type="predicted"/>
<gene>
    <name evidence="2" type="ORF">UFOPK2423_01776</name>
</gene>
<protein>
    <submittedName>
        <fullName evidence="2">Unannotated protein</fullName>
    </submittedName>
</protein>
<sequence>MSEETYVEHNPNWSSKFKEQTNPHTELGDGDKVEVLHKCESSDAVDGEERNILLTNLQRLSILHKHVNSDEEERTDTSNLREPWCGKTNI</sequence>
<name>A0A6J6QJE3_9ZZZZ</name>
<evidence type="ECO:0000313" key="2">
    <source>
        <dbReference type="EMBL" id="CAB4711931.1"/>
    </source>
</evidence>
<accession>A0A6J6QJE3</accession>
<organism evidence="2">
    <name type="scientific">freshwater metagenome</name>
    <dbReference type="NCBI Taxonomy" id="449393"/>
    <lineage>
        <taxon>unclassified sequences</taxon>
        <taxon>metagenomes</taxon>
        <taxon>ecological metagenomes</taxon>
    </lineage>
</organism>
<dbReference type="AlphaFoldDB" id="A0A6J6QJE3"/>
<reference evidence="2" key="1">
    <citation type="submission" date="2020-05" db="EMBL/GenBank/DDBJ databases">
        <authorList>
            <person name="Chiriac C."/>
            <person name="Salcher M."/>
            <person name="Ghai R."/>
            <person name="Kavagutti S V."/>
        </authorList>
    </citation>
    <scope>NUCLEOTIDE SEQUENCE</scope>
</reference>
<feature type="region of interest" description="Disordered" evidence="1">
    <location>
        <begin position="68"/>
        <end position="90"/>
    </location>
</feature>
<feature type="compositionally biased region" description="Basic and acidic residues" evidence="1">
    <location>
        <begin position="16"/>
        <end position="29"/>
    </location>
</feature>
<dbReference type="EMBL" id="CAEZXN010000086">
    <property type="protein sequence ID" value="CAB4711931.1"/>
    <property type="molecule type" value="Genomic_DNA"/>
</dbReference>